<dbReference type="Proteomes" id="UP001251948">
    <property type="component" value="Unassembled WGS sequence"/>
</dbReference>
<comment type="caution">
    <text evidence="3">The sequence shown here is derived from an EMBL/GenBank/DDBJ whole genome shotgun (WGS) entry which is preliminary data.</text>
</comment>
<evidence type="ECO:0000256" key="1">
    <source>
        <dbReference type="SAM" id="MobiDB-lite"/>
    </source>
</evidence>
<feature type="compositionally biased region" description="Basic and acidic residues" evidence="1">
    <location>
        <begin position="251"/>
        <end position="269"/>
    </location>
</feature>
<feature type="compositionally biased region" description="Basic and acidic residues" evidence="1">
    <location>
        <begin position="280"/>
        <end position="290"/>
    </location>
</feature>
<evidence type="ECO:0000256" key="2">
    <source>
        <dbReference type="SAM" id="SignalP"/>
    </source>
</evidence>
<feature type="compositionally biased region" description="Gly residues" evidence="1">
    <location>
        <begin position="330"/>
        <end position="346"/>
    </location>
</feature>
<dbReference type="AlphaFoldDB" id="A0AAJ2JB82"/>
<feature type="compositionally biased region" description="Low complexity" evidence="1">
    <location>
        <begin position="318"/>
        <end position="329"/>
    </location>
</feature>
<keyword evidence="2" id="KW-0732">Signal</keyword>
<accession>A0AAJ2JB82</accession>
<organism evidence="3 4">
    <name type="scientific">Stenotrophomonas maltophilia</name>
    <name type="common">Pseudomonas maltophilia</name>
    <name type="synonym">Xanthomonas maltophilia</name>
    <dbReference type="NCBI Taxonomy" id="40324"/>
    <lineage>
        <taxon>Bacteria</taxon>
        <taxon>Pseudomonadati</taxon>
        <taxon>Pseudomonadota</taxon>
        <taxon>Gammaproteobacteria</taxon>
        <taxon>Lysobacterales</taxon>
        <taxon>Lysobacteraceae</taxon>
        <taxon>Stenotrophomonas</taxon>
        <taxon>Stenotrophomonas maltophilia group</taxon>
    </lineage>
</organism>
<feature type="signal peptide" evidence="2">
    <location>
        <begin position="1"/>
        <end position="36"/>
    </location>
</feature>
<feature type="region of interest" description="Disordered" evidence="1">
    <location>
        <begin position="247"/>
        <end position="290"/>
    </location>
</feature>
<feature type="compositionally biased region" description="Basic and acidic residues" evidence="1">
    <location>
        <begin position="204"/>
        <end position="217"/>
    </location>
</feature>
<evidence type="ECO:0000313" key="4">
    <source>
        <dbReference type="Proteomes" id="UP001251948"/>
    </source>
</evidence>
<keyword evidence="3" id="KW-0167">Capsid protein</keyword>
<name>A0AAJ2JB82_STEMA</name>
<keyword evidence="3" id="KW-0946">Virion</keyword>
<dbReference type="EMBL" id="JAVSKO010000004">
    <property type="protein sequence ID" value="MDT3468371.1"/>
    <property type="molecule type" value="Genomic_DNA"/>
</dbReference>
<dbReference type="RefSeq" id="WP_312562007.1">
    <property type="nucleotide sequence ID" value="NZ_JAVSKO010000004.1"/>
</dbReference>
<proteinExistence type="predicted"/>
<protein>
    <submittedName>
        <fullName evidence="3">A coat protein</fullName>
    </submittedName>
</protein>
<gene>
    <name evidence="3" type="ORF">ROV92_10250</name>
</gene>
<feature type="compositionally biased region" description="Low complexity" evidence="1">
    <location>
        <begin position="189"/>
        <end position="200"/>
    </location>
</feature>
<feature type="chain" id="PRO_5042573215" evidence="2">
    <location>
        <begin position="37"/>
        <end position="523"/>
    </location>
</feature>
<feature type="region of interest" description="Disordered" evidence="1">
    <location>
        <begin position="187"/>
        <end position="224"/>
    </location>
</feature>
<evidence type="ECO:0000313" key="3">
    <source>
        <dbReference type="EMBL" id="MDT3468371.1"/>
    </source>
</evidence>
<reference evidence="3" key="1">
    <citation type="submission" date="2023-07" db="EMBL/GenBank/DDBJ databases">
        <title>Comparative genomics of clinical Stenotrophomonas maltophilia isolates reveals regions of diversity which correlate with colonization and persistence in vivo.</title>
        <authorList>
            <person name="Mcdaniel M.S."/>
            <person name="Swords W.E."/>
            <person name="Sumpter N.A."/>
            <person name="Lindgren N.R."/>
            <person name="Billiot C.E."/>
        </authorList>
    </citation>
    <scope>NUCLEOTIDE SEQUENCE</scope>
    <source>
        <strain evidence="3">Ism4</strain>
    </source>
</reference>
<feature type="region of interest" description="Disordered" evidence="1">
    <location>
        <begin position="312"/>
        <end position="360"/>
    </location>
</feature>
<sequence>MRWLARMFARAIVRRIAYVVIAVLIAHMAVSTDAHAASDCPTASGGQSGRVCDQGVALTMCKAAVARTVANFSSGSNQWGTPKVLNDCTGGTPDAQGQGVYTCAVREGQNGGVVRCYNAAGDVDGQYFYFAGSCAARNGNKLADAALAYSPSPTCISGCKVQGDPFTSQTGGVKLYGMRNRTYTGDTCQAQNINANEINQPSESGKDKEEKKPKEPECTALGNGQTGCQKPNGDYCATSSTGKTFCWTPNEKGKKADGPDAQSRDEKGKPVAPPTTPPAPDKDWQRTEGHQQEACINNTCVTYNVTNFGSTGKGNAKNSSGDNSPDGSGNTSGNGTPGKGSGNNGGKEGEGDSASDSGNCDTPPLCTGDTLKCLHLRYTWKSQCNTTKDEIAGGESCSAVPVCIGKGCKAQEYASLLQQWRGRCAAENDRAKLSSDAAAGAADAAGDNEASAVSDLWKKGPGQDGQGLDRGKLTLGGGELFPAIEIMGTAWAPPAQLYTVLDMIRQMVSAAGVLAAMYILFRK</sequence>